<gene>
    <name evidence="1" type="ORF">Tco_1069454</name>
</gene>
<organism evidence="1 2">
    <name type="scientific">Tanacetum coccineum</name>
    <dbReference type="NCBI Taxonomy" id="301880"/>
    <lineage>
        <taxon>Eukaryota</taxon>
        <taxon>Viridiplantae</taxon>
        <taxon>Streptophyta</taxon>
        <taxon>Embryophyta</taxon>
        <taxon>Tracheophyta</taxon>
        <taxon>Spermatophyta</taxon>
        <taxon>Magnoliopsida</taxon>
        <taxon>eudicotyledons</taxon>
        <taxon>Gunneridae</taxon>
        <taxon>Pentapetalae</taxon>
        <taxon>asterids</taxon>
        <taxon>campanulids</taxon>
        <taxon>Asterales</taxon>
        <taxon>Asteraceae</taxon>
        <taxon>Asteroideae</taxon>
        <taxon>Anthemideae</taxon>
        <taxon>Anthemidinae</taxon>
        <taxon>Tanacetum</taxon>
    </lineage>
</organism>
<reference evidence="1" key="1">
    <citation type="journal article" date="2022" name="Int. J. Mol. Sci.">
        <title>Draft Genome of Tanacetum Coccineum: Genomic Comparison of Closely Related Tanacetum-Family Plants.</title>
        <authorList>
            <person name="Yamashiro T."/>
            <person name="Shiraishi A."/>
            <person name="Nakayama K."/>
            <person name="Satake H."/>
        </authorList>
    </citation>
    <scope>NUCLEOTIDE SEQUENCE</scope>
</reference>
<accession>A0ABQ5HIJ2</accession>
<dbReference type="Proteomes" id="UP001151760">
    <property type="component" value="Unassembled WGS sequence"/>
</dbReference>
<sequence length="154" mass="16884">MVNLTSDSGLCSMPDDDLVSLTCFETLNSAGNDSQEGTAETLNAFADMPAQSGPLGHLHEELCTLQTKVDQLESNISKKVADDIQSSVPSIVADTVKANMSGLLPEALKNTLPQMIQYSINNLFQNPLKRNCHCLMHKFNRPYKISFLAFFSSQ</sequence>
<protein>
    <submittedName>
        <fullName evidence="1">Uncharacterized protein</fullName>
    </submittedName>
</protein>
<name>A0ABQ5HIJ2_9ASTR</name>
<evidence type="ECO:0000313" key="2">
    <source>
        <dbReference type="Proteomes" id="UP001151760"/>
    </source>
</evidence>
<comment type="caution">
    <text evidence="1">The sequence shown here is derived from an EMBL/GenBank/DDBJ whole genome shotgun (WGS) entry which is preliminary data.</text>
</comment>
<dbReference type="EMBL" id="BQNB010019664">
    <property type="protein sequence ID" value="GJT87737.1"/>
    <property type="molecule type" value="Genomic_DNA"/>
</dbReference>
<keyword evidence="2" id="KW-1185">Reference proteome</keyword>
<proteinExistence type="predicted"/>
<reference evidence="1" key="2">
    <citation type="submission" date="2022-01" db="EMBL/GenBank/DDBJ databases">
        <authorList>
            <person name="Yamashiro T."/>
            <person name="Shiraishi A."/>
            <person name="Satake H."/>
            <person name="Nakayama K."/>
        </authorList>
    </citation>
    <scope>NUCLEOTIDE SEQUENCE</scope>
</reference>
<evidence type="ECO:0000313" key="1">
    <source>
        <dbReference type="EMBL" id="GJT87737.1"/>
    </source>
</evidence>